<gene>
    <name evidence="1" type="ORF">DHW29_10100</name>
</gene>
<dbReference type="InterPro" id="IPR041289">
    <property type="entry name" value="Bact_RF_family3"/>
</dbReference>
<evidence type="ECO:0000313" key="1">
    <source>
        <dbReference type="EMBL" id="HCK30492.1"/>
    </source>
</evidence>
<dbReference type="Proteomes" id="UP000263596">
    <property type="component" value="Unassembled WGS sequence"/>
</dbReference>
<proteinExistence type="predicted"/>
<organism evidence="1 2">
    <name type="scientific">Acinetobacter ursingii</name>
    <dbReference type="NCBI Taxonomy" id="108980"/>
    <lineage>
        <taxon>Bacteria</taxon>
        <taxon>Pseudomonadati</taxon>
        <taxon>Pseudomonadota</taxon>
        <taxon>Gammaproteobacteria</taxon>
        <taxon>Moraxellales</taxon>
        <taxon>Moraxellaceae</taxon>
        <taxon>Acinetobacter</taxon>
    </lineage>
</organism>
<reference evidence="1 2" key="1">
    <citation type="journal article" date="2018" name="Nat. Biotechnol.">
        <title>A standardized bacterial taxonomy based on genome phylogeny substantially revises the tree of life.</title>
        <authorList>
            <person name="Parks D.H."/>
            <person name="Chuvochina M."/>
            <person name="Waite D.W."/>
            <person name="Rinke C."/>
            <person name="Skarshewski A."/>
            <person name="Chaumeil P.A."/>
            <person name="Hugenholtz P."/>
        </authorList>
    </citation>
    <scope>NUCLEOTIDE SEQUENCE [LARGE SCALE GENOMIC DNA]</scope>
    <source>
        <strain evidence="1">UBA9669</strain>
    </source>
</reference>
<protein>
    <submittedName>
        <fullName evidence="1">Uncharacterized protein</fullName>
    </submittedName>
</protein>
<sequence length="375" mass="43115">MLDLKHTLQSLQNIRANPAVSIFIPTHRTFPDNQQDHIALKNQLKQLEEQLLKTYDKVFVAQFLKRIHEKTDELNPNYYLDTLAIFATADQVEVICLPFKTQARIMIDTQFVLRDFIRELSYALDYYIVVVTREMGRLIQASNNRVIHEFSELDLELTPLLPHGAFPVKNETLYSLTAAERSAAAQEDRYLKEFLNRVDKNVQVIHAQKPLPIVLVADRRNISFYETMCDHPNQIIIKVDNVTQLENSEPRHIVDSVQNALKDYQNKIHQNHANQLDQVYGSERVVTDLQHIYQAALQGNIDTLYVQQGYSINGFIDENEQRIEFSAAPEDDSTPTDVIHHIIDATQTHGGHIVFLPEAYLSGKTPVTLLSRYAI</sequence>
<dbReference type="EMBL" id="DPVE01000170">
    <property type="protein sequence ID" value="HCK30492.1"/>
    <property type="molecule type" value="Genomic_DNA"/>
</dbReference>
<comment type="caution">
    <text evidence="1">The sequence shown here is derived from an EMBL/GenBank/DDBJ whole genome shotgun (WGS) entry which is preliminary data.</text>
</comment>
<dbReference type="RefSeq" id="WP_049173922.1">
    <property type="nucleotide sequence ID" value="NZ_BKFK01000003.1"/>
</dbReference>
<accession>A0A3D2SNX1</accession>
<name>A0A3D2SNX1_9GAMM</name>
<dbReference type="AlphaFoldDB" id="A0A3D2SNX1"/>
<dbReference type="Pfam" id="PF18845">
    <property type="entry name" value="baeRF_family3"/>
    <property type="match status" value="1"/>
</dbReference>
<evidence type="ECO:0000313" key="2">
    <source>
        <dbReference type="Proteomes" id="UP000263596"/>
    </source>
</evidence>